<comment type="caution">
    <text evidence="1">The sequence shown here is derived from an EMBL/GenBank/DDBJ whole genome shotgun (WGS) entry which is preliminary data.</text>
</comment>
<dbReference type="EMBL" id="JBBWWQ010000011">
    <property type="protein sequence ID" value="KAK8935226.1"/>
    <property type="molecule type" value="Genomic_DNA"/>
</dbReference>
<sequence>MKRAILFSCQPLLVVPCLSGEQLRHHRIQRAQRSTGNLDSTIEQHLGASGSAEGWDMGPCSA</sequence>
<keyword evidence="2" id="KW-1185">Reference proteome</keyword>
<evidence type="ECO:0000313" key="1">
    <source>
        <dbReference type="EMBL" id="KAK8935226.1"/>
    </source>
</evidence>
<organism evidence="1 2">
    <name type="scientific">Platanthera zijinensis</name>
    <dbReference type="NCBI Taxonomy" id="2320716"/>
    <lineage>
        <taxon>Eukaryota</taxon>
        <taxon>Viridiplantae</taxon>
        <taxon>Streptophyta</taxon>
        <taxon>Embryophyta</taxon>
        <taxon>Tracheophyta</taxon>
        <taxon>Spermatophyta</taxon>
        <taxon>Magnoliopsida</taxon>
        <taxon>Liliopsida</taxon>
        <taxon>Asparagales</taxon>
        <taxon>Orchidaceae</taxon>
        <taxon>Orchidoideae</taxon>
        <taxon>Orchideae</taxon>
        <taxon>Orchidinae</taxon>
        <taxon>Platanthera</taxon>
    </lineage>
</organism>
<evidence type="ECO:0000313" key="2">
    <source>
        <dbReference type="Proteomes" id="UP001418222"/>
    </source>
</evidence>
<gene>
    <name evidence="1" type="ORF">KSP39_PZI013864</name>
</gene>
<dbReference type="Proteomes" id="UP001418222">
    <property type="component" value="Unassembled WGS sequence"/>
</dbReference>
<reference evidence="1 2" key="1">
    <citation type="journal article" date="2022" name="Nat. Plants">
        <title>Genomes of leafy and leafless Platanthera orchids illuminate the evolution of mycoheterotrophy.</title>
        <authorList>
            <person name="Li M.H."/>
            <person name="Liu K.W."/>
            <person name="Li Z."/>
            <person name="Lu H.C."/>
            <person name="Ye Q.L."/>
            <person name="Zhang D."/>
            <person name="Wang J.Y."/>
            <person name="Li Y.F."/>
            <person name="Zhong Z.M."/>
            <person name="Liu X."/>
            <person name="Yu X."/>
            <person name="Liu D.K."/>
            <person name="Tu X.D."/>
            <person name="Liu B."/>
            <person name="Hao Y."/>
            <person name="Liao X.Y."/>
            <person name="Jiang Y.T."/>
            <person name="Sun W.H."/>
            <person name="Chen J."/>
            <person name="Chen Y.Q."/>
            <person name="Ai Y."/>
            <person name="Zhai J.W."/>
            <person name="Wu S.S."/>
            <person name="Zhou Z."/>
            <person name="Hsiao Y.Y."/>
            <person name="Wu W.L."/>
            <person name="Chen Y.Y."/>
            <person name="Lin Y.F."/>
            <person name="Hsu J.L."/>
            <person name="Li C.Y."/>
            <person name="Wang Z.W."/>
            <person name="Zhao X."/>
            <person name="Zhong W.Y."/>
            <person name="Ma X.K."/>
            <person name="Ma L."/>
            <person name="Huang J."/>
            <person name="Chen G.Z."/>
            <person name="Huang M.Z."/>
            <person name="Huang L."/>
            <person name="Peng D.H."/>
            <person name="Luo Y.B."/>
            <person name="Zou S.Q."/>
            <person name="Chen S.P."/>
            <person name="Lan S."/>
            <person name="Tsai W.C."/>
            <person name="Van de Peer Y."/>
            <person name="Liu Z.J."/>
        </authorList>
    </citation>
    <scope>NUCLEOTIDE SEQUENCE [LARGE SCALE GENOMIC DNA]</scope>
    <source>
        <strain evidence="1">Lor287</strain>
    </source>
</reference>
<accession>A0AAP0BBJ7</accession>
<dbReference type="AlphaFoldDB" id="A0AAP0BBJ7"/>
<protein>
    <submittedName>
        <fullName evidence="1">Uncharacterized protein</fullName>
    </submittedName>
</protein>
<proteinExistence type="predicted"/>
<name>A0AAP0BBJ7_9ASPA</name>